<dbReference type="Proteomes" id="UP000580910">
    <property type="component" value="Unassembled WGS sequence"/>
</dbReference>
<dbReference type="EMBL" id="JACGXA010000001">
    <property type="protein sequence ID" value="MBA8803578.1"/>
    <property type="molecule type" value="Genomic_DNA"/>
</dbReference>
<gene>
    <name evidence="2" type="ORF">FB382_001869</name>
</gene>
<reference evidence="2 3" key="1">
    <citation type="submission" date="2020-07" db="EMBL/GenBank/DDBJ databases">
        <title>Sequencing the genomes of 1000 actinobacteria strains.</title>
        <authorList>
            <person name="Klenk H.-P."/>
        </authorList>
    </citation>
    <scope>NUCLEOTIDE SEQUENCE [LARGE SCALE GENOMIC DNA]</scope>
    <source>
        <strain evidence="2 3">DSM 21349</strain>
    </source>
</reference>
<sequence length="239" mass="26578">MMKRKCPSPYAIGVRIDDWHDDGHASIELAPQLSQLYDVEWAKARQEYGRLQGVPPTEARVPDGVRDAIERECRAWPYTMAETVDAFRWVAGVTGRVGLWLTNDVAARGRDHCPRDQGCSVSAGSTKYPDMSSFLNPADIDLGGEAGPVVYLHVPWEERRVWVDRAKALIRRVVEAEQWRPSAGDERAWAGDTTCAPTLAAPVTSIPSTDTPKEHHVTPTYKQHPERRDAPAPATEVAE</sequence>
<protein>
    <submittedName>
        <fullName evidence="2">Uncharacterized protein</fullName>
    </submittedName>
</protein>
<evidence type="ECO:0000313" key="3">
    <source>
        <dbReference type="Proteomes" id="UP000580910"/>
    </source>
</evidence>
<name>A0A7W3P9I4_9ACTN</name>
<proteinExistence type="predicted"/>
<evidence type="ECO:0000256" key="1">
    <source>
        <dbReference type="SAM" id="MobiDB-lite"/>
    </source>
</evidence>
<keyword evidence="3" id="KW-1185">Reference proteome</keyword>
<comment type="caution">
    <text evidence="2">The sequence shown here is derived from an EMBL/GenBank/DDBJ whole genome shotgun (WGS) entry which is preliminary data.</text>
</comment>
<feature type="region of interest" description="Disordered" evidence="1">
    <location>
        <begin position="199"/>
        <end position="239"/>
    </location>
</feature>
<evidence type="ECO:0000313" key="2">
    <source>
        <dbReference type="EMBL" id="MBA8803578.1"/>
    </source>
</evidence>
<dbReference type="AlphaFoldDB" id="A0A7W3P9I4"/>
<organism evidence="2 3">
    <name type="scientific">Nocardioides ginsengisegetis</name>
    <dbReference type="NCBI Taxonomy" id="661491"/>
    <lineage>
        <taxon>Bacteria</taxon>
        <taxon>Bacillati</taxon>
        <taxon>Actinomycetota</taxon>
        <taxon>Actinomycetes</taxon>
        <taxon>Propionibacteriales</taxon>
        <taxon>Nocardioidaceae</taxon>
        <taxon>Nocardioides</taxon>
    </lineage>
</organism>
<accession>A0A7W3P9I4</accession>
<dbReference type="RefSeq" id="WP_182538623.1">
    <property type="nucleotide sequence ID" value="NZ_JACGXA010000001.1"/>
</dbReference>
<feature type="compositionally biased region" description="Basic and acidic residues" evidence="1">
    <location>
        <begin position="211"/>
        <end position="230"/>
    </location>
</feature>